<dbReference type="EMBL" id="QRHA01000001">
    <property type="protein sequence ID" value="RDV29355.1"/>
    <property type="molecule type" value="Genomic_DNA"/>
</dbReference>
<sequence>MRTLSYACLWLSALIAPFMATATGNLVTYPAGNTSELLPASDYYEVEVRQGEVSRSLIVYMSRSNGGATNNRNRPVANDSISWANFSMGAPVEVTVTLRTNLPGDTSGPVTVLPTRKHVSVQRRSEREISFTLFEPGQYSVEMGAQGYKNGLLLFADPLEQDVPEPTAAGVYSCAPCTLEGLNGISKDYHTVRFEPVAHHIGNWYPKGHVKNIYLAGGAVVHGAIHFNDAANNGSRVYGRGHLDGRMFGEGSERSTKFHMVEASGDTRDITVEGIIISQPSAFAVRLLGKNNDIHWVKTPGGWRFNNDGLVGYENTRISNSFVWANDDAIKLYRDHQQIDNLVIWHLTNGGSFQWAWTTIDTQDVEVRNVDILHGEWPHDGRNQGVFNLRGSALRGQVKVQKDYLFENIVIENPIKVFVNLQPNDVPHIIKNVTFRNIEFKAGKDVVNRIVGFSEEAKITDILFDNVRMNGECLTAETARTLANFEFRHTERIEFRCPQGVRKVSGYGYDNLIELHNNSTRVHIAPDFGAKLVSYALNNVELLQQEPGEYGWQLQPEKLASGEQAPPFNGGGRFDVGDTRNHPDRARLIYGAWQPQILGDRHVRLVSSYDPQRGLRLTREYQLDEQGSGLTIRFSMRNESAAEQTAHFWSRPLAQGGGIFVKALKKGHLFDGGVVVRDHAGNISTLPRDPNILRSDDYLVVKGQPPFFKFGFDSLAPEHYYWTPNGLMFSGSYPVFADGNYVMPAEGRYSLYYNTNFKGRSVAELEPLSPAYTLAPAESAEFFERWELQSLPFPGTAESLSLNEILTQMGLVSQEKNT</sequence>
<dbReference type="InterPro" id="IPR035953">
    <property type="entry name" value="Dextranase_N-ter"/>
</dbReference>
<dbReference type="Proteomes" id="UP000256561">
    <property type="component" value="Unassembled WGS sequence"/>
</dbReference>
<feature type="signal peptide" evidence="1">
    <location>
        <begin position="1"/>
        <end position="22"/>
    </location>
</feature>
<dbReference type="InterPro" id="IPR012334">
    <property type="entry name" value="Pectin_lyas_fold"/>
</dbReference>
<proteinExistence type="predicted"/>
<keyword evidence="1" id="KW-0732">Signal</keyword>
<evidence type="ECO:0008006" key="4">
    <source>
        <dbReference type="Google" id="ProtNLM"/>
    </source>
</evidence>
<gene>
    <name evidence="2" type="ORF">DXV75_02595</name>
</gene>
<dbReference type="AlphaFoldDB" id="A0A3D8MEU8"/>
<dbReference type="RefSeq" id="WP_115591645.1">
    <property type="nucleotide sequence ID" value="NZ_QRHA01000001.1"/>
</dbReference>
<dbReference type="Gene3D" id="2.160.20.10">
    <property type="entry name" value="Single-stranded right-handed beta-helix, Pectin lyase-like"/>
    <property type="match status" value="1"/>
</dbReference>
<evidence type="ECO:0000313" key="3">
    <source>
        <dbReference type="Proteomes" id="UP000256561"/>
    </source>
</evidence>
<feature type="chain" id="PRO_5017732002" description="Dextranase" evidence="1">
    <location>
        <begin position="23"/>
        <end position="818"/>
    </location>
</feature>
<dbReference type="InterPro" id="IPR011050">
    <property type="entry name" value="Pectin_lyase_fold/virulence"/>
</dbReference>
<dbReference type="SUPFAM" id="SSF51126">
    <property type="entry name" value="Pectin lyase-like"/>
    <property type="match status" value="1"/>
</dbReference>
<keyword evidence="3" id="KW-1185">Reference proteome</keyword>
<organism evidence="2 3">
    <name type="scientific">Alteromonas aestuariivivens</name>
    <dbReference type="NCBI Taxonomy" id="1938339"/>
    <lineage>
        <taxon>Bacteria</taxon>
        <taxon>Pseudomonadati</taxon>
        <taxon>Pseudomonadota</taxon>
        <taxon>Gammaproteobacteria</taxon>
        <taxon>Alteromonadales</taxon>
        <taxon>Alteromonadaceae</taxon>
        <taxon>Alteromonas/Salinimonas group</taxon>
        <taxon>Alteromonas</taxon>
    </lineage>
</organism>
<evidence type="ECO:0000256" key="1">
    <source>
        <dbReference type="SAM" id="SignalP"/>
    </source>
</evidence>
<name>A0A3D8MEU8_9ALTE</name>
<dbReference type="OrthoDB" id="6338456at2"/>
<comment type="caution">
    <text evidence="2">The sequence shown here is derived from an EMBL/GenBank/DDBJ whole genome shotgun (WGS) entry which is preliminary data.</text>
</comment>
<evidence type="ECO:0000313" key="2">
    <source>
        <dbReference type="EMBL" id="RDV29355.1"/>
    </source>
</evidence>
<protein>
    <recommendedName>
        <fullName evidence="4">Dextranase</fullName>
    </recommendedName>
</protein>
<accession>A0A3D8MEU8</accession>
<dbReference type="Gene3D" id="2.60.350.10">
    <property type="entry name" value="Dextranase, N-terminal"/>
    <property type="match status" value="1"/>
</dbReference>
<reference evidence="3" key="1">
    <citation type="submission" date="2018-08" db="EMBL/GenBank/DDBJ databases">
        <authorList>
            <person name="Zhang J."/>
            <person name="Du Z.-J."/>
        </authorList>
    </citation>
    <scope>NUCLEOTIDE SEQUENCE [LARGE SCALE GENOMIC DNA]</scope>
    <source>
        <strain evidence="3">KCTC 52655</strain>
    </source>
</reference>